<sequence>MIQKNVQSSSNQWKMPAITVIFDDSLANYSALGDGFMGQMRVLGTTRKRVGQSESDSAWRVGRLEEKIWLEVLSTLLLLNRESMPKPKPKPKPAPKPEPKSKPENLPEQ</sequence>
<dbReference type="WBParaSite" id="nRc.2.0.1.t17613-RA">
    <property type="protein sequence ID" value="nRc.2.0.1.t17613-RA"/>
    <property type="gene ID" value="nRc.2.0.1.g17613"/>
</dbReference>
<feature type="region of interest" description="Disordered" evidence="1">
    <location>
        <begin position="80"/>
        <end position="109"/>
    </location>
</feature>
<dbReference type="AlphaFoldDB" id="A0A915IU80"/>
<organism evidence="2 3">
    <name type="scientific">Romanomermis culicivorax</name>
    <name type="common">Nematode worm</name>
    <dbReference type="NCBI Taxonomy" id="13658"/>
    <lineage>
        <taxon>Eukaryota</taxon>
        <taxon>Metazoa</taxon>
        <taxon>Ecdysozoa</taxon>
        <taxon>Nematoda</taxon>
        <taxon>Enoplea</taxon>
        <taxon>Dorylaimia</taxon>
        <taxon>Mermithida</taxon>
        <taxon>Mermithoidea</taxon>
        <taxon>Mermithidae</taxon>
        <taxon>Romanomermis</taxon>
    </lineage>
</organism>
<name>A0A915IU80_ROMCU</name>
<accession>A0A915IU80</accession>
<evidence type="ECO:0000313" key="3">
    <source>
        <dbReference type="WBParaSite" id="nRc.2.0.1.t17613-RA"/>
    </source>
</evidence>
<protein>
    <submittedName>
        <fullName evidence="3">Uncharacterized protein</fullName>
    </submittedName>
</protein>
<reference evidence="3" key="1">
    <citation type="submission" date="2022-11" db="UniProtKB">
        <authorList>
            <consortium name="WormBaseParasite"/>
        </authorList>
    </citation>
    <scope>IDENTIFICATION</scope>
</reference>
<proteinExistence type="predicted"/>
<evidence type="ECO:0000313" key="2">
    <source>
        <dbReference type="Proteomes" id="UP000887565"/>
    </source>
</evidence>
<keyword evidence="2" id="KW-1185">Reference proteome</keyword>
<feature type="compositionally biased region" description="Basic and acidic residues" evidence="1">
    <location>
        <begin position="95"/>
        <end position="109"/>
    </location>
</feature>
<evidence type="ECO:0000256" key="1">
    <source>
        <dbReference type="SAM" id="MobiDB-lite"/>
    </source>
</evidence>
<dbReference type="Proteomes" id="UP000887565">
    <property type="component" value="Unplaced"/>
</dbReference>